<evidence type="ECO:0000313" key="12">
    <source>
        <dbReference type="EMBL" id="KAF6069383.1"/>
    </source>
</evidence>
<feature type="compositionally biased region" description="Polar residues" evidence="9">
    <location>
        <begin position="45"/>
        <end position="56"/>
    </location>
</feature>
<dbReference type="InterPro" id="IPR036640">
    <property type="entry name" value="ABC1_TM_sf"/>
</dbReference>
<name>A0A8H6BWW8_CANAX</name>
<dbReference type="SUPFAM" id="SSF90123">
    <property type="entry name" value="ABC transporter transmembrane region"/>
    <property type="match status" value="1"/>
</dbReference>
<dbReference type="GO" id="GO:0140359">
    <property type="term" value="F:ABC-type transporter activity"/>
    <property type="evidence" value="ECO:0007669"/>
    <property type="project" value="InterPro"/>
</dbReference>
<comment type="caution">
    <text evidence="12">The sequence shown here is derived from an EMBL/GenBank/DDBJ whole genome shotgun (WGS) entry which is preliminary data.</text>
</comment>
<dbReference type="InterPro" id="IPR003593">
    <property type="entry name" value="AAA+_ATPase"/>
</dbReference>
<evidence type="ECO:0000313" key="13">
    <source>
        <dbReference type="Proteomes" id="UP000536275"/>
    </source>
</evidence>
<evidence type="ECO:0000256" key="6">
    <source>
        <dbReference type="ARBA" id="ARBA00022989"/>
    </source>
</evidence>
<feature type="coiled-coil region" evidence="8">
    <location>
        <begin position="858"/>
        <end position="916"/>
    </location>
</feature>
<evidence type="ECO:0000256" key="2">
    <source>
        <dbReference type="ARBA" id="ARBA00022448"/>
    </source>
</evidence>
<proteinExistence type="inferred from homology"/>
<dbReference type="Gene3D" id="3.40.50.300">
    <property type="entry name" value="P-loop containing nucleotide triphosphate hydrolases"/>
    <property type="match status" value="1"/>
</dbReference>
<evidence type="ECO:0000259" key="11">
    <source>
        <dbReference type="PROSITE" id="PS50893"/>
    </source>
</evidence>
<dbReference type="Pfam" id="PF00005">
    <property type="entry name" value="ABC_tran"/>
    <property type="match status" value="1"/>
</dbReference>
<dbReference type="PROSITE" id="PS50893">
    <property type="entry name" value="ABC_TRANSPORTER_2"/>
    <property type="match status" value="1"/>
</dbReference>
<dbReference type="SMART" id="SM00382">
    <property type="entry name" value="AAA"/>
    <property type="match status" value="1"/>
</dbReference>
<comment type="similarity">
    <text evidence="1">Belongs to the ABC transporter superfamily. ABCD family. Peroxisomal fatty acyl CoA transporter (TC 3.A.1.203) subfamily.</text>
</comment>
<dbReference type="Proteomes" id="UP000536275">
    <property type="component" value="Unassembled WGS sequence"/>
</dbReference>
<dbReference type="Gene3D" id="1.20.1560.10">
    <property type="entry name" value="ABC transporter type 1, transmembrane domain"/>
    <property type="match status" value="1"/>
</dbReference>
<dbReference type="GO" id="GO:0007031">
    <property type="term" value="P:peroxisome organization"/>
    <property type="evidence" value="ECO:0007669"/>
    <property type="project" value="TreeGrafter"/>
</dbReference>
<evidence type="ECO:0000256" key="9">
    <source>
        <dbReference type="SAM" id="MobiDB-lite"/>
    </source>
</evidence>
<feature type="region of interest" description="Disordered" evidence="9">
    <location>
        <begin position="45"/>
        <end position="73"/>
    </location>
</feature>
<evidence type="ECO:0000256" key="5">
    <source>
        <dbReference type="ARBA" id="ARBA00022840"/>
    </source>
</evidence>
<evidence type="ECO:0000256" key="4">
    <source>
        <dbReference type="ARBA" id="ARBA00022741"/>
    </source>
</evidence>
<evidence type="ECO:0000256" key="3">
    <source>
        <dbReference type="ARBA" id="ARBA00022692"/>
    </source>
</evidence>
<feature type="domain" description="ABC transporter" evidence="11">
    <location>
        <begin position="436"/>
        <end position="656"/>
    </location>
</feature>
<dbReference type="CDD" id="cd03223">
    <property type="entry name" value="ABCD_peroxisomal_ALDP"/>
    <property type="match status" value="1"/>
</dbReference>
<dbReference type="SUPFAM" id="SSF52540">
    <property type="entry name" value="P-loop containing nucleoside triphosphate hydrolases"/>
    <property type="match status" value="1"/>
</dbReference>
<evidence type="ECO:0000256" key="1">
    <source>
        <dbReference type="ARBA" id="ARBA00008575"/>
    </source>
</evidence>
<protein>
    <submittedName>
        <fullName evidence="12">ABC transporter transmembrane region 2 family protein</fullName>
    </submittedName>
</protein>
<keyword evidence="2" id="KW-0813">Transport</keyword>
<feature type="transmembrane region" description="Helical" evidence="10">
    <location>
        <begin position="96"/>
        <end position="117"/>
    </location>
</feature>
<dbReference type="EMBL" id="JABWAD010000037">
    <property type="protein sequence ID" value="KAF6069383.1"/>
    <property type="molecule type" value="Genomic_DNA"/>
</dbReference>
<dbReference type="InterPro" id="IPR003439">
    <property type="entry name" value="ABC_transporter-like_ATP-bd"/>
</dbReference>
<dbReference type="Pfam" id="PF06472">
    <property type="entry name" value="ABC_membrane_2"/>
    <property type="match status" value="1"/>
</dbReference>
<gene>
    <name evidence="12" type="ORF">FOB64_003036</name>
</gene>
<evidence type="ECO:0000256" key="10">
    <source>
        <dbReference type="SAM" id="Phobius"/>
    </source>
</evidence>
<sequence>MSIENSKLQKNSLALSLLKVYKSNRSLLLNTSYIILLTAAFAGATNTGKTSSSSRPPNKEDSQDEKELKKKSHKLSKESFNRLARAILPSFLDKSIFYLLANLVLLVVRALLTIKVATLDGQLVGALVSKRLKLFGRYLAYWMLLGIPAAFTNALLNWTKQNLSKTIRTNLNKNIMEEYLPDSLDANYYSLMHLSGNKIKDPNQRITTDVSRLSYALASLPGQLLKPTLDLILCARQLSKSGVGNGEGTLALGLLAHFSTMIIRFFSPPFAKLAAERANLEGQLRSAHSKIVSNNEEIAFLRGHYRELDYIDYCYYTLERFSKGEYWKKAIHEIAQTFIVKYFWGAAGLVLCSAPIFIGKYFGESDDKNAAGNFITNRRLLLSASDSLDRLIYSRRYLLQIVGHASRVSDFLDTLDDVDRKKKTITANVKYNNNEITFDKVKLMTPADVTLIESLDFSIKSGDHLLIAGPNGSGKSSLFRMLGGLWPVKKGVITIPHTDNMFYLPQRAYLVEGTLREQIIYPHALDQQKKTDNELKQILQVLKLDHYFDQLDSDKNWGEELSIGAQQRLAMARLYYHKPKFAVLDECTSAVSPDMEQFMYKHAQELGITVLSVAHRTALWHFHKYLLKFDGKGGYTFDKLDEETILKLQKEGIPKLKKNITELRPEIVDKMERRANLSISDTFASSNIYSGTITSAKSINVVRFIDQSKGNDSFRDGNVFCNQVEVFKSTIQNGLRSICECLKINPDAHISEQEVVCVIISGIKALQLKYSSELKTNTQLKNDNETLIIAVNNQKADAEHIANENKEIKRQNHDIYKTVTMLDRELGNHEIESAAKTKELQSRILALNKEVFQVKEGEEKQRSENLKLLQNIAELQKLETKVNELTNGNKSLETKNTTLKKLTKEKENKIDKLSSQLTSSRSKYASKLKSLESETGKTIDSLLVELKLVKDINEKLLAKDASTMETLKGVSTTTYDSLYDWLFTDSSANCYLDKVYENRYLSLLNVLKQTKDSNEIYHNSMHSLLMRIWTSMEKLQYLPAENLAFFRALIKEFYQRKLLKQDDLIFIKKLSDVFDLLMELINEEVVMSSRPSRIVK</sequence>
<dbReference type="GO" id="GO:0005524">
    <property type="term" value="F:ATP binding"/>
    <property type="evidence" value="ECO:0007669"/>
    <property type="project" value="UniProtKB-KW"/>
</dbReference>
<keyword evidence="8" id="KW-0175">Coiled coil</keyword>
<dbReference type="InterPro" id="IPR027417">
    <property type="entry name" value="P-loop_NTPase"/>
</dbReference>
<dbReference type="GO" id="GO:0005324">
    <property type="term" value="F:long-chain fatty acid transmembrane transporter activity"/>
    <property type="evidence" value="ECO:0007669"/>
    <property type="project" value="TreeGrafter"/>
</dbReference>
<keyword evidence="5" id="KW-0067">ATP-binding</keyword>
<evidence type="ECO:0000256" key="7">
    <source>
        <dbReference type="ARBA" id="ARBA00023136"/>
    </source>
</evidence>
<dbReference type="InterPro" id="IPR011527">
    <property type="entry name" value="ABC1_TM_dom"/>
</dbReference>
<dbReference type="GO" id="GO:0016887">
    <property type="term" value="F:ATP hydrolysis activity"/>
    <property type="evidence" value="ECO:0007669"/>
    <property type="project" value="InterPro"/>
</dbReference>
<dbReference type="GO" id="GO:0015910">
    <property type="term" value="P:long-chain fatty acid import into peroxisome"/>
    <property type="evidence" value="ECO:0007669"/>
    <property type="project" value="TreeGrafter"/>
</dbReference>
<keyword evidence="7 10" id="KW-0472">Membrane</keyword>
<evidence type="ECO:0000256" key="8">
    <source>
        <dbReference type="SAM" id="Coils"/>
    </source>
</evidence>
<keyword evidence="4" id="KW-0547">Nucleotide-binding</keyword>
<dbReference type="AlphaFoldDB" id="A0A8H6BWW8"/>
<organism evidence="12 13">
    <name type="scientific">Candida albicans</name>
    <name type="common">Yeast</name>
    <dbReference type="NCBI Taxonomy" id="5476"/>
    <lineage>
        <taxon>Eukaryota</taxon>
        <taxon>Fungi</taxon>
        <taxon>Dikarya</taxon>
        <taxon>Ascomycota</taxon>
        <taxon>Saccharomycotina</taxon>
        <taxon>Pichiomycetes</taxon>
        <taxon>Debaryomycetaceae</taxon>
        <taxon>Candida/Lodderomyces clade</taxon>
        <taxon>Candida</taxon>
    </lineage>
</organism>
<dbReference type="GO" id="GO:0042760">
    <property type="term" value="P:very long-chain fatty acid catabolic process"/>
    <property type="evidence" value="ECO:0007669"/>
    <property type="project" value="TreeGrafter"/>
</dbReference>
<dbReference type="GO" id="GO:0006635">
    <property type="term" value="P:fatty acid beta-oxidation"/>
    <property type="evidence" value="ECO:0007669"/>
    <property type="project" value="TreeGrafter"/>
</dbReference>
<feature type="transmembrane region" description="Helical" evidence="10">
    <location>
        <begin position="138"/>
        <end position="158"/>
    </location>
</feature>
<keyword evidence="6 10" id="KW-1133">Transmembrane helix</keyword>
<accession>A0A8H6BWW8</accession>
<feature type="compositionally biased region" description="Basic and acidic residues" evidence="9">
    <location>
        <begin position="57"/>
        <end position="68"/>
    </location>
</feature>
<keyword evidence="3 10" id="KW-0812">Transmembrane</keyword>
<dbReference type="GO" id="GO:0005778">
    <property type="term" value="C:peroxisomal membrane"/>
    <property type="evidence" value="ECO:0007669"/>
    <property type="project" value="TreeGrafter"/>
</dbReference>
<dbReference type="PANTHER" id="PTHR11384">
    <property type="entry name" value="ATP-BINDING CASSETTE, SUB-FAMILY D MEMBER"/>
    <property type="match status" value="1"/>
</dbReference>
<dbReference type="PANTHER" id="PTHR11384:SF69">
    <property type="entry name" value="PEROXISOMAL LONG-CHAIN FATTY ACID IMPORT PROTEIN 1"/>
    <property type="match status" value="1"/>
</dbReference>
<feature type="transmembrane region" description="Helical" evidence="10">
    <location>
        <begin position="27"/>
        <end position="45"/>
    </location>
</feature>
<dbReference type="InterPro" id="IPR050835">
    <property type="entry name" value="ABC_transporter_sub-D"/>
</dbReference>
<reference evidence="12 13" key="1">
    <citation type="submission" date="2020-03" db="EMBL/GenBank/DDBJ databases">
        <title>FDA dAtabase for Regulatory Grade micrObial Sequences (FDA-ARGOS): Supporting development and validation of Infectious Disease Dx tests.</title>
        <authorList>
            <person name="Campos J."/>
            <person name="Goldberg B."/>
            <person name="Tallon L."/>
            <person name="Sadzewicz L."/>
            <person name="Vavikolanu K."/>
            <person name="Mehta A."/>
            <person name="Aluvathingal J."/>
            <person name="Nadendla S."/>
            <person name="Nandy P."/>
            <person name="Geyer C."/>
            <person name="Yan Y."/>
            <person name="Sichtig H."/>
        </authorList>
    </citation>
    <scope>NUCLEOTIDE SEQUENCE [LARGE SCALE GENOMIC DNA]</scope>
    <source>
        <strain evidence="12 13">FDAARGOS_656</strain>
    </source>
</reference>